<sequence>MGFMMRLPRPFRRRKTACRTWDFPTGVAERRIGVPGDVDFDVFDGYLRLGLITMFDGLSIGYDTSRRWLDVHVEDHHGMTDPILQRRLDWALGLAEPPAAYSDWDPLPVQAARYARDHPESTGFWDMHLDHHPSPEEKALSKPFFGYEGGWEEAAEPVPA</sequence>
<dbReference type="RefSeq" id="WP_117773344.1">
    <property type="nucleotide sequence ID" value="NZ_QSAM01000012.1"/>
</dbReference>
<name>A0A395XWU0_BIFLN</name>
<reference evidence="1 2" key="1">
    <citation type="submission" date="2018-08" db="EMBL/GenBank/DDBJ databases">
        <title>A genome reference for cultivated species of the human gut microbiota.</title>
        <authorList>
            <person name="Zou Y."/>
            <person name="Xue W."/>
            <person name="Luo G."/>
        </authorList>
    </citation>
    <scope>NUCLEOTIDE SEQUENCE [LARGE SCALE GENOMIC DNA]</scope>
    <source>
        <strain evidence="1 2">AF11-12</strain>
    </source>
</reference>
<protein>
    <submittedName>
        <fullName evidence="1">Uncharacterized protein</fullName>
    </submittedName>
</protein>
<accession>A0A395XWU0</accession>
<dbReference type="AlphaFoldDB" id="A0A395XWU0"/>
<gene>
    <name evidence="1" type="ORF">DWV59_10675</name>
</gene>
<comment type="caution">
    <text evidence="1">The sequence shown here is derived from an EMBL/GenBank/DDBJ whole genome shotgun (WGS) entry which is preliminary data.</text>
</comment>
<evidence type="ECO:0000313" key="1">
    <source>
        <dbReference type="EMBL" id="RGW63103.1"/>
    </source>
</evidence>
<proteinExistence type="predicted"/>
<evidence type="ECO:0000313" key="2">
    <source>
        <dbReference type="Proteomes" id="UP000265775"/>
    </source>
</evidence>
<dbReference type="EMBL" id="QSAR01000017">
    <property type="protein sequence ID" value="RGW63103.1"/>
    <property type="molecule type" value="Genomic_DNA"/>
</dbReference>
<organism evidence="1 2">
    <name type="scientific">Bifidobacterium longum</name>
    <dbReference type="NCBI Taxonomy" id="216816"/>
    <lineage>
        <taxon>Bacteria</taxon>
        <taxon>Bacillati</taxon>
        <taxon>Actinomycetota</taxon>
        <taxon>Actinomycetes</taxon>
        <taxon>Bifidobacteriales</taxon>
        <taxon>Bifidobacteriaceae</taxon>
        <taxon>Bifidobacterium</taxon>
    </lineage>
</organism>
<dbReference type="Proteomes" id="UP000265775">
    <property type="component" value="Unassembled WGS sequence"/>
</dbReference>